<protein>
    <submittedName>
        <fullName evidence="3">Uncharacterized protein</fullName>
    </submittedName>
</protein>
<evidence type="ECO:0000313" key="4">
    <source>
        <dbReference type="Proteomes" id="UP001049176"/>
    </source>
</evidence>
<sequence length="818" mass="92304">MSQPVQLNFGDTISRGIQNVAALLPLLGTDQCERHVGAALEKGYIYAAATPLSIFGSLGIVKTAFATFLACTTKVFYGGKWFHHAGFGTTASVTSMVTIASGTKLYGAELKFQELLKEQHLDDPGLVTDVEWFGWEKRSIDNNNSQSQAKWFSTSWTFALVSASAFCAAISLLPYIYLNQNQFDHPLSWIFPVFRSFGSMLCVISVQLALQHRIHRIVKSTLLLMKASKVSTLSYDVDRVTKALMEARLRTLRSELKGDCREKGRDAETQERLRREVESLLSVDVMLLLHQVSILAGMVMTVAGYVGCFNLVSQSRAKHGPYVWLGMEAFLSILRMVLWGGNPRWAQGDTGLEMKLNLRSVQGKEASLPDVTCRSKAATSIFPLITTPLLLSQLICSKPGEPRQPFVAVSLEDFLTAATPYVGPLRRLELEGISLFLAIIPEKVDGRAKRKVLCLTARQNDSHWTSISVIVGRCNVEHTIYSSRSRDLRGSHSHSIQLILEEEATNLHPDSAAFIHNRTTHLIVEYSFALFRRLFVHNPLFSIQSLWTLTLPMSPSLEGTLICDVLLTQYDERYISLRQVDDLKVKREPLHPSAFLVDPSEQNFSYLVEYGVLFVSAVLEIHLCVEEHRFIRSMGLTEAISRPLAWDWIWKMGERVSSEKTESRKRIGDKLTESIDVEETWDSLSRELRSLRQMRGDSWLIQSWEGFIDAILGQSGHDSPNILKLFQFQPFSVLQHLTLKLRPLFTDDDGAHTQAYHNIIAYVRSSLDNLHDDKLSMKSKYHTRKVARDLSGRTLVNGPRRHTQANPLYDEAENISKQ</sequence>
<dbReference type="Proteomes" id="UP001049176">
    <property type="component" value="Chromosome 4"/>
</dbReference>
<feature type="region of interest" description="Disordered" evidence="1">
    <location>
        <begin position="793"/>
        <end position="818"/>
    </location>
</feature>
<dbReference type="OrthoDB" id="3032844at2759"/>
<dbReference type="RefSeq" id="XP_043010638.1">
    <property type="nucleotide sequence ID" value="XM_043152552.1"/>
</dbReference>
<feature type="transmembrane region" description="Helical" evidence="2">
    <location>
        <begin position="189"/>
        <end position="210"/>
    </location>
</feature>
<organism evidence="3 4">
    <name type="scientific">Marasmius oreades</name>
    <name type="common">fairy-ring Marasmius</name>
    <dbReference type="NCBI Taxonomy" id="181124"/>
    <lineage>
        <taxon>Eukaryota</taxon>
        <taxon>Fungi</taxon>
        <taxon>Dikarya</taxon>
        <taxon>Basidiomycota</taxon>
        <taxon>Agaricomycotina</taxon>
        <taxon>Agaricomycetes</taxon>
        <taxon>Agaricomycetidae</taxon>
        <taxon>Agaricales</taxon>
        <taxon>Marasmiineae</taxon>
        <taxon>Marasmiaceae</taxon>
        <taxon>Marasmius</taxon>
    </lineage>
</organism>
<dbReference type="AlphaFoldDB" id="A0A9P7S443"/>
<keyword evidence="2" id="KW-0472">Membrane</keyword>
<evidence type="ECO:0000313" key="3">
    <source>
        <dbReference type="EMBL" id="KAG7094168.1"/>
    </source>
</evidence>
<accession>A0A9P7S443</accession>
<proteinExistence type="predicted"/>
<evidence type="ECO:0000256" key="1">
    <source>
        <dbReference type="SAM" id="MobiDB-lite"/>
    </source>
</evidence>
<comment type="caution">
    <text evidence="3">The sequence shown here is derived from an EMBL/GenBank/DDBJ whole genome shotgun (WGS) entry which is preliminary data.</text>
</comment>
<reference evidence="3" key="1">
    <citation type="journal article" date="2021" name="Genome Biol. Evol.">
        <title>The assembled and annotated genome of the fairy-ring fungus Marasmius oreades.</title>
        <authorList>
            <person name="Hiltunen M."/>
            <person name="Ament-Velasquez S.L."/>
            <person name="Johannesson H."/>
        </authorList>
    </citation>
    <scope>NUCLEOTIDE SEQUENCE</scope>
    <source>
        <strain evidence="3">03SP1</strain>
    </source>
</reference>
<gene>
    <name evidence="3" type="ORF">E1B28_007778</name>
</gene>
<feature type="transmembrane region" description="Helical" evidence="2">
    <location>
        <begin position="280"/>
        <end position="306"/>
    </location>
</feature>
<name>A0A9P7S443_9AGAR</name>
<dbReference type="EMBL" id="CM032184">
    <property type="protein sequence ID" value="KAG7094168.1"/>
    <property type="molecule type" value="Genomic_DNA"/>
</dbReference>
<keyword evidence="2" id="KW-0812">Transmembrane</keyword>
<keyword evidence="4" id="KW-1185">Reference proteome</keyword>
<keyword evidence="2" id="KW-1133">Transmembrane helix</keyword>
<feature type="transmembrane region" description="Helical" evidence="2">
    <location>
        <begin position="156"/>
        <end position="177"/>
    </location>
</feature>
<evidence type="ECO:0000256" key="2">
    <source>
        <dbReference type="SAM" id="Phobius"/>
    </source>
</evidence>
<dbReference type="KEGG" id="more:E1B28_007778"/>
<dbReference type="GeneID" id="66076854"/>